<comment type="caution">
    <text evidence="10">Lacks conserved residue(s) required for the propagation of feature annotation.</text>
</comment>
<dbReference type="HAMAP" id="MF_01499">
    <property type="entry name" value="DacA"/>
    <property type="match status" value="1"/>
</dbReference>
<evidence type="ECO:0000256" key="6">
    <source>
        <dbReference type="ARBA" id="ARBA00022741"/>
    </source>
</evidence>
<dbReference type="InterPro" id="IPR034701">
    <property type="entry name" value="CdaA"/>
</dbReference>
<feature type="domain" description="DAC" evidence="12">
    <location>
        <begin position="104"/>
        <end position="262"/>
    </location>
</feature>
<accession>A0A7X0H3F0</accession>
<evidence type="ECO:0000313" key="13">
    <source>
        <dbReference type="EMBL" id="MBB6428546.1"/>
    </source>
</evidence>
<evidence type="ECO:0000313" key="14">
    <source>
        <dbReference type="Proteomes" id="UP000541810"/>
    </source>
</evidence>
<keyword evidence="7 10" id="KW-0067">ATP-binding</keyword>
<evidence type="ECO:0000256" key="9">
    <source>
        <dbReference type="ARBA" id="ARBA00023136"/>
    </source>
</evidence>
<keyword evidence="6 10" id="KW-0547">Nucleotide-binding</keyword>
<evidence type="ECO:0000256" key="5">
    <source>
        <dbReference type="ARBA" id="ARBA00022695"/>
    </source>
</evidence>
<dbReference type="SUPFAM" id="SSF143597">
    <property type="entry name" value="YojJ-like"/>
    <property type="match status" value="1"/>
</dbReference>
<reference evidence="13 14" key="1">
    <citation type="submission" date="2020-08" db="EMBL/GenBank/DDBJ databases">
        <title>Genomic Encyclopedia of Type Strains, Phase IV (KMG-IV): sequencing the most valuable type-strain genomes for metagenomic binning, comparative biology and taxonomic classification.</title>
        <authorList>
            <person name="Goeker M."/>
        </authorList>
    </citation>
    <scope>NUCLEOTIDE SEQUENCE [LARGE SCALE GENOMIC DNA]</scope>
    <source>
        <strain evidence="13 14">DSM 103725</strain>
    </source>
</reference>
<keyword evidence="3 10" id="KW-0808">Transferase</keyword>
<feature type="transmembrane region" description="Helical" evidence="10">
    <location>
        <begin position="28"/>
        <end position="46"/>
    </location>
</feature>
<dbReference type="InterPro" id="IPR003390">
    <property type="entry name" value="DNA_integrity_scan_DisA_N"/>
</dbReference>
<evidence type="ECO:0000256" key="2">
    <source>
        <dbReference type="ARBA" id="ARBA00022475"/>
    </source>
</evidence>
<dbReference type="GO" id="GO:0004016">
    <property type="term" value="F:adenylate cyclase activity"/>
    <property type="evidence" value="ECO:0007669"/>
    <property type="project" value="UniProtKB-UniRule"/>
</dbReference>
<keyword evidence="8 10" id="KW-1133">Transmembrane helix</keyword>
<dbReference type="PANTHER" id="PTHR34185:SF1">
    <property type="entry name" value="DIADENYLATE CYCLASE"/>
    <property type="match status" value="1"/>
</dbReference>
<dbReference type="Proteomes" id="UP000541810">
    <property type="component" value="Unassembled WGS sequence"/>
</dbReference>
<dbReference type="EMBL" id="JACHGY010000001">
    <property type="protein sequence ID" value="MBB6428546.1"/>
    <property type="molecule type" value="Genomic_DNA"/>
</dbReference>
<organism evidence="13 14">
    <name type="scientific">Algisphaera agarilytica</name>
    <dbReference type="NCBI Taxonomy" id="1385975"/>
    <lineage>
        <taxon>Bacteria</taxon>
        <taxon>Pseudomonadati</taxon>
        <taxon>Planctomycetota</taxon>
        <taxon>Phycisphaerae</taxon>
        <taxon>Phycisphaerales</taxon>
        <taxon>Phycisphaeraceae</taxon>
        <taxon>Algisphaera</taxon>
    </lineage>
</organism>
<proteinExistence type="inferred from homology"/>
<feature type="region of interest" description="Disordered" evidence="11">
    <location>
        <begin position="274"/>
        <end position="300"/>
    </location>
</feature>
<comment type="caution">
    <text evidence="13">The sequence shown here is derived from an EMBL/GenBank/DDBJ whole genome shotgun (WGS) entry which is preliminary data.</text>
</comment>
<dbReference type="GO" id="GO:0106408">
    <property type="term" value="F:diadenylate cyclase activity"/>
    <property type="evidence" value="ECO:0007669"/>
    <property type="project" value="UniProtKB-EC"/>
</dbReference>
<dbReference type="PROSITE" id="PS51794">
    <property type="entry name" value="DAC"/>
    <property type="match status" value="1"/>
</dbReference>
<protein>
    <recommendedName>
        <fullName evidence="10">Diadenylate cyclase</fullName>
        <shortName evidence="10">DAC</shortName>
        <ecNumber evidence="10">2.7.7.85</ecNumber>
    </recommendedName>
    <alternativeName>
        <fullName evidence="10">Cyclic-di-AMP synthase</fullName>
        <shortName evidence="10">c-di-AMP synthase</shortName>
    </alternativeName>
</protein>
<evidence type="ECO:0000256" key="4">
    <source>
        <dbReference type="ARBA" id="ARBA00022692"/>
    </source>
</evidence>
<evidence type="ECO:0000256" key="10">
    <source>
        <dbReference type="HAMAP-Rule" id="MF_01499"/>
    </source>
</evidence>
<evidence type="ECO:0000256" key="8">
    <source>
        <dbReference type="ARBA" id="ARBA00022989"/>
    </source>
</evidence>
<sequence>MPRRLLNNLLENLEQVWARVQNYLETELWAVCFELAVIWVVVYLILRFLRGTRGARVIKGVAIILIIGTLSIQIVGGADQLERLSFLYSGFLGFISFALVIVFQPEIRRALVRLGEARFFRQAGLRKARVVEELLGSIQYLSRNKVGALIAIERQVGLGGIVEAGIRVDADVTKELLNTIFWPGSALHDMGVVLRGDRIVAAGVQFPLAEGDSVEQELGSRHRAAIGLSSEVDALILVVSEETGTISVAERGTLTRHLTIEDLRRVLTKGMTEVTLDEPSAIDEEDPSSSTSSSSAKPAA</sequence>
<keyword evidence="9 10" id="KW-0472">Membrane</keyword>
<dbReference type="Pfam" id="PF02457">
    <property type="entry name" value="DAC"/>
    <property type="match status" value="1"/>
</dbReference>
<gene>
    <name evidence="10" type="primary">dacA</name>
    <name evidence="13" type="ORF">HNQ40_000352</name>
</gene>
<comment type="subunit">
    <text evidence="10">Probably a homodimer.</text>
</comment>
<dbReference type="Gene3D" id="3.40.1700.10">
    <property type="entry name" value="DNA integrity scanning protein, DisA, N-terminal domain"/>
    <property type="match status" value="1"/>
</dbReference>
<comment type="function">
    <text evidence="10">Catalyzes the condensation of 2 ATP molecules into cyclic di-AMP (c-di-AMP), a second messenger used to regulate differing processes in different bacteria.</text>
</comment>
<dbReference type="EC" id="2.7.7.85" evidence="10"/>
<comment type="similarity">
    <text evidence="10">Belongs to the adenylate cyclase family. DacA/CdaA subfamily.</text>
</comment>
<dbReference type="AlphaFoldDB" id="A0A7X0H3F0"/>
<evidence type="ECO:0000256" key="3">
    <source>
        <dbReference type="ARBA" id="ARBA00022679"/>
    </source>
</evidence>
<dbReference type="InterPro" id="IPR050338">
    <property type="entry name" value="DisA"/>
</dbReference>
<evidence type="ECO:0000259" key="12">
    <source>
        <dbReference type="PROSITE" id="PS51794"/>
    </source>
</evidence>
<dbReference type="NCBIfam" id="TIGR00159">
    <property type="entry name" value="diadenylate cyclase CdaA"/>
    <property type="match status" value="1"/>
</dbReference>
<name>A0A7X0H3F0_9BACT</name>
<evidence type="ECO:0000256" key="7">
    <source>
        <dbReference type="ARBA" id="ARBA00022840"/>
    </source>
</evidence>
<comment type="catalytic activity">
    <reaction evidence="1 10">
        <text>2 ATP = 3',3'-c-di-AMP + 2 diphosphate</text>
        <dbReference type="Rhea" id="RHEA:35655"/>
        <dbReference type="ChEBI" id="CHEBI:30616"/>
        <dbReference type="ChEBI" id="CHEBI:33019"/>
        <dbReference type="ChEBI" id="CHEBI:71500"/>
        <dbReference type="EC" id="2.7.7.85"/>
    </reaction>
</comment>
<keyword evidence="2 10" id="KW-1003">Cell membrane</keyword>
<dbReference type="InterPro" id="IPR036888">
    <property type="entry name" value="DNA_integrity_DisA_N_sf"/>
</dbReference>
<evidence type="ECO:0000256" key="1">
    <source>
        <dbReference type="ARBA" id="ARBA00000877"/>
    </source>
</evidence>
<dbReference type="InterPro" id="IPR014046">
    <property type="entry name" value="C-di-AMP_synthase"/>
</dbReference>
<dbReference type="GO" id="GO:0006171">
    <property type="term" value="P:cAMP biosynthetic process"/>
    <property type="evidence" value="ECO:0007669"/>
    <property type="project" value="InterPro"/>
</dbReference>
<keyword evidence="14" id="KW-1185">Reference proteome</keyword>
<dbReference type="PANTHER" id="PTHR34185">
    <property type="entry name" value="DIADENYLATE CYCLASE"/>
    <property type="match status" value="1"/>
</dbReference>
<dbReference type="GO" id="GO:0005524">
    <property type="term" value="F:ATP binding"/>
    <property type="evidence" value="ECO:0007669"/>
    <property type="project" value="UniProtKB-UniRule"/>
</dbReference>
<feature type="transmembrane region" description="Helical" evidence="10">
    <location>
        <begin position="58"/>
        <end position="78"/>
    </location>
</feature>
<keyword evidence="5 10" id="KW-0548">Nucleotidyltransferase</keyword>
<keyword evidence="4 10" id="KW-0812">Transmembrane</keyword>
<feature type="transmembrane region" description="Helical" evidence="10">
    <location>
        <begin position="84"/>
        <end position="103"/>
    </location>
</feature>
<dbReference type="PIRSF" id="PIRSF004793">
    <property type="entry name" value="UCP004793"/>
    <property type="match status" value="1"/>
</dbReference>
<evidence type="ECO:0000256" key="11">
    <source>
        <dbReference type="SAM" id="MobiDB-lite"/>
    </source>
</evidence>
<feature type="compositionally biased region" description="Low complexity" evidence="11">
    <location>
        <begin position="288"/>
        <end position="300"/>
    </location>
</feature>
<dbReference type="RefSeq" id="WP_184675786.1">
    <property type="nucleotide sequence ID" value="NZ_JACHGY010000001.1"/>
</dbReference>